<dbReference type="PANTHER" id="PTHR36930:SF1">
    <property type="entry name" value="MOSC DOMAIN-CONTAINING PROTEIN"/>
    <property type="match status" value="1"/>
</dbReference>
<gene>
    <name evidence="7" type="ORF">OZSIB_1163</name>
</gene>
<name>A0A367ZKK2_9BACT</name>
<evidence type="ECO:0000256" key="5">
    <source>
        <dbReference type="ARBA" id="ARBA00023239"/>
    </source>
</evidence>
<dbReference type="InterPro" id="IPR023045">
    <property type="entry name" value="MoaC"/>
</dbReference>
<keyword evidence="4" id="KW-0501">Molybdenum cofactor biosynthesis</keyword>
<evidence type="ECO:0000259" key="6">
    <source>
        <dbReference type="PROSITE" id="PS51340"/>
    </source>
</evidence>
<evidence type="ECO:0000313" key="7">
    <source>
        <dbReference type="EMBL" id="RCK78636.1"/>
    </source>
</evidence>
<dbReference type="InterPro" id="IPR011037">
    <property type="entry name" value="Pyrv_Knase-like_insert_dom_sf"/>
</dbReference>
<dbReference type="AlphaFoldDB" id="A0A367ZKK2"/>
<dbReference type="Proteomes" id="UP000252355">
    <property type="component" value="Unassembled WGS sequence"/>
</dbReference>
<dbReference type="PANTHER" id="PTHR36930">
    <property type="entry name" value="METAL-SULFUR CLUSTER BIOSYNTHESIS PROTEINS YUAD-RELATED"/>
    <property type="match status" value="1"/>
</dbReference>
<dbReference type="InterPro" id="IPR002820">
    <property type="entry name" value="Mopterin_CF_biosynth-C_dom"/>
</dbReference>
<protein>
    <recommendedName>
        <fullName evidence="3">cyclic pyranopterin monophosphate synthase</fullName>
        <ecNumber evidence="3">4.6.1.17</ecNumber>
    </recommendedName>
</protein>
<dbReference type="Pfam" id="PF01967">
    <property type="entry name" value="MoaC"/>
    <property type="match status" value="1"/>
</dbReference>
<evidence type="ECO:0000256" key="1">
    <source>
        <dbReference type="ARBA" id="ARBA00001637"/>
    </source>
</evidence>
<dbReference type="GO" id="GO:0006777">
    <property type="term" value="P:Mo-molybdopterin cofactor biosynthetic process"/>
    <property type="evidence" value="ECO:0007669"/>
    <property type="project" value="UniProtKB-KW"/>
</dbReference>
<dbReference type="InterPro" id="IPR036522">
    <property type="entry name" value="MoaC_sf"/>
</dbReference>
<keyword evidence="5" id="KW-0456">Lyase</keyword>
<dbReference type="Gene3D" id="2.40.33.20">
    <property type="entry name" value="PK beta-barrel domain-like"/>
    <property type="match status" value="1"/>
</dbReference>
<dbReference type="Pfam" id="PF03473">
    <property type="entry name" value="MOSC"/>
    <property type="match status" value="1"/>
</dbReference>
<evidence type="ECO:0000256" key="4">
    <source>
        <dbReference type="ARBA" id="ARBA00023150"/>
    </source>
</evidence>
<dbReference type="CDD" id="cd01420">
    <property type="entry name" value="MoaC_PE"/>
    <property type="match status" value="1"/>
</dbReference>
<evidence type="ECO:0000256" key="3">
    <source>
        <dbReference type="ARBA" id="ARBA00012575"/>
    </source>
</evidence>
<proteinExistence type="predicted"/>
<comment type="catalytic activity">
    <reaction evidence="1">
        <text>(8S)-3',8-cyclo-7,8-dihydroguanosine 5'-triphosphate = cyclic pyranopterin phosphate + diphosphate</text>
        <dbReference type="Rhea" id="RHEA:49580"/>
        <dbReference type="ChEBI" id="CHEBI:33019"/>
        <dbReference type="ChEBI" id="CHEBI:59648"/>
        <dbReference type="ChEBI" id="CHEBI:131766"/>
        <dbReference type="EC" id="4.6.1.17"/>
    </reaction>
</comment>
<dbReference type="InterPro" id="IPR052716">
    <property type="entry name" value="MOSC_domain"/>
</dbReference>
<dbReference type="PROSITE" id="PS51340">
    <property type="entry name" value="MOSC"/>
    <property type="match status" value="1"/>
</dbReference>
<dbReference type="InterPro" id="IPR047594">
    <property type="entry name" value="MoaC_bact/euk"/>
</dbReference>
<dbReference type="UniPathway" id="UPA00344"/>
<dbReference type="SUPFAM" id="SSF50800">
    <property type="entry name" value="PK beta-barrel domain-like"/>
    <property type="match status" value="1"/>
</dbReference>
<dbReference type="GO" id="GO:0030151">
    <property type="term" value="F:molybdenum ion binding"/>
    <property type="evidence" value="ECO:0007669"/>
    <property type="project" value="InterPro"/>
</dbReference>
<evidence type="ECO:0000313" key="8">
    <source>
        <dbReference type="Proteomes" id="UP000252355"/>
    </source>
</evidence>
<comment type="caution">
    <text evidence="7">The sequence shown here is derived from an EMBL/GenBank/DDBJ whole genome shotgun (WGS) entry which is preliminary data.</text>
</comment>
<dbReference type="SUPFAM" id="SSF55040">
    <property type="entry name" value="Molybdenum cofactor biosynthesis protein C, MoaC"/>
    <property type="match status" value="1"/>
</dbReference>
<dbReference type="EC" id="4.6.1.17" evidence="3"/>
<dbReference type="NCBIfam" id="TIGR00581">
    <property type="entry name" value="moaC"/>
    <property type="match status" value="1"/>
</dbReference>
<accession>A0A367ZKK2</accession>
<evidence type="ECO:0000256" key="2">
    <source>
        <dbReference type="ARBA" id="ARBA00005046"/>
    </source>
</evidence>
<dbReference type="GO" id="GO:0030170">
    <property type="term" value="F:pyridoxal phosphate binding"/>
    <property type="evidence" value="ECO:0007669"/>
    <property type="project" value="InterPro"/>
</dbReference>
<dbReference type="Gene3D" id="3.30.70.640">
    <property type="entry name" value="Molybdopterin cofactor biosynthesis C (MoaC) domain"/>
    <property type="match status" value="1"/>
</dbReference>
<dbReference type="InterPro" id="IPR005302">
    <property type="entry name" value="MoCF_Sase_C"/>
</dbReference>
<feature type="domain" description="MOSC" evidence="6">
    <location>
        <begin position="185"/>
        <end position="310"/>
    </location>
</feature>
<dbReference type="EMBL" id="QOQW01000020">
    <property type="protein sequence ID" value="RCK78636.1"/>
    <property type="molecule type" value="Genomic_DNA"/>
</dbReference>
<sequence length="317" mass="33131">MNEHPVAPNGLTHLDAAGRVKMVDVGAKPVTARVAVAFGAAWLGADPLARLLGGRLAKGDALAASRLAGIMAAKRTSELLPLTHPLRLDAVGVHFFPLGPERLGVLAEARATDRTGVEMEAMTAATIGLLNVYDMVKAVARGARLESVRLVRKSGGRSGDWLTEGVAAGRIEKLASSQAKGTPKDPCDEVEIVPGFGVAGDAHGGDWHRQVSLLGLESIRAMQAKGLAVDFGSFAENIATSGLRLYELPIGTILYGGEGVVLEVTQIGKECHTRCAVYHRAGDCVMPREGIFARVLAGGRLRTGDALLALPPFNPGG</sequence>
<reference evidence="7 8" key="1">
    <citation type="submission" date="2018-05" db="EMBL/GenBank/DDBJ databases">
        <title>A metagenomic window into the 2 km-deep terrestrial subsurface aquifer revealed taxonomically and functionally diverse microbial community comprising novel uncultured bacterial lineages.</title>
        <authorList>
            <person name="Kadnikov V.V."/>
            <person name="Mardanov A.V."/>
            <person name="Beletsky A.V."/>
            <person name="Banks D."/>
            <person name="Pimenov N.V."/>
            <person name="Frank Y.A."/>
            <person name="Karnachuk O.V."/>
            <person name="Ravin N.V."/>
        </authorList>
    </citation>
    <scope>NUCLEOTIDE SEQUENCE [LARGE SCALE GENOMIC DNA]</scope>
    <source>
        <strain evidence="7">BY5</strain>
    </source>
</reference>
<dbReference type="NCBIfam" id="NF006870">
    <property type="entry name" value="PRK09364.1"/>
    <property type="match status" value="1"/>
</dbReference>
<dbReference type="GO" id="GO:0061799">
    <property type="term" value="F:cyclic pyranopterin monophosphate synthase activity"/>
    <property type="evidence" value="ECO:0007669"/>
    <property type="project" value="UniProtKB-EC"/>
</dbReference>
<organism evidence="7 8">
    <name type="scientific">Candidatus Ozemobacter sibiricus</name>
    <dbReference type="NCBI Taxonomy" id="2268124"/>
    <lineage>
        <taxon>Bacteria</taxon>
        <taxon>Candidatus Ozemobacteria</taxon>
        <taxon>Candidatus Ozemobacterales</taxon>
        <taxon>Candidatus Ozemobacteraceae</taxon>
        <taxon>Candidatus Ozemobacter</taxon>
    </lineage>
</organism>
<comment type="pathway">
    <text evidence="2">Cofactor biosynthesis; molybdopterin biosynthesis.</text>
</comment>